<keyword evidence="17" id="KW-1185">Reference proteome</keyword>
<dbReference type="Pfam" id="PF06292">
    <property type="entry name" value="MUN"/>
    <property type="match status" value="1"/>
</dbReference>
<dbReference type="InterPro" id="IPR010439">
    <property type="entry name" value="MUN_dom"/>
</dbReference>
<dbReference type="Pfam" id="PF25341">
    <property type="entry name" value="C2_CAPS"/>
    <property type="match status" value="1"/>
</dbReference>
<dbReference type="GO" id="GO:0008289">
    <property type="term" value="F:lipid binding"/>
    <property type="evidence" value="ECO:0007669"/>
    <property type="project" value="UniProtKB-KW"/>
</dbReference>
<evidence type="ECO:0000256" key="12">
    <source>
        <dbReference type="SAM" id="MobiDB-lite"/>
    </source>
</evidence>
<dbReference type="InterPro" id="IPR014770">
    <property type="entry name" value="Munc13_1"/>
</dbReference>
<evidence type="ECO:0000256" key="3">
    <source>
        <dbReference type="ARBA" id="ARBA00022483"/>
    </source>
</evidence>
<evidence type="ECO:0000256" key="10">
    <source>
        <dbReference type="ARBA" id="ARBA00023329"/>
    </source>
</evidence>
<dbReference type="InterPro" id="IPR001849">
    <property type="entry name" value="PH_domain"/>
</dbReference>
<dbReference type="InterPro" id="IPR000008">
    <property type="entry name" value="C2_dom"/>
</dbReference>
<dbReference type="Gene3D" id="2.30.29.30">
    <property type="entry name" value="Pleckstrin-homology domain (PH domain)/Phosphotyrosine-binding domain (PTB)"/>
    <property type="match status" value="1"/>
</dbReference>
<dbReference type="GO" id="GO:0015031">
    <property type="term" value="P:protein transport"/>
    <property type="evidence" value="ECO:0007669"/>
    <property type="project" value="UniProtKB-KW"/>
</dbReference>
<evidence type="ECO:0000259" key="14">
    <source>
        <dbReference type="PROSITE" id="PS50004"/>
    </source>
</evidence>
<dbReference type="PROSITE" id="PS50003">
    <property type="entry name" value="PH_DOMAIN"/>
    <property type="match status" value="1"/>
</dbReference>
<reference evidence="16" key="3">
    <citation type="submission" date="2025-09" db="UniProtKB">
        <authorList>
            <consortium name="Ensembl"/>
        </authorList>
    </citation>
    <scope>IDENTIFICATION</scope>
</reference>
<protein>
    <submittedName>
        <fullName evidence="16">Calcium-dependent secretion activator 1</fullName>
    </submittedName>
</protein>
<comment type="subcellular location">
    <subcellularLocation>
        <location evidence="1">Cytoplasmic vesicle membrane</location>
    </subcellularLocation>
    <subcellularLocation>
        <location evidence="11">Synapse</location>
    </subcellularLocation>
</comment>
<dbReference type="Pfam" id="PF00169">
    <property type="entry name" value="PH"/>
    <property type="match status" value="1"/>
</dbReference>
<feature type="domain" description="PH" evidence="13">
    <location>
        <begin position="485"/>
        <end position="588"/>
    </location>
</feature>
<dbReference type="Gene3D" id="1.10.357.50">
    <property type="match status" value="1"/>
</dbReference>
<dbReference type="GO" id="GO:0098793">
    <property type="term" value="C:presynapse"/>
    <property type="evidence" value="ECO:0007669"/>
    <property type="project" value="GOC"/>
</dbReference>
<feature type="compositionally biased region" description="Low complexity" evidence="12">
    <location>
        <begin position="28"/>
        <end position="62"/>
    </location>
</feature>
<dbReference type="GO" id="GO:0098978">
    <property type="term" value="C:glutamatergic synapse"/>
    <property type="evidence" value="ECO:0007669"/>
    <property type="project" value="TreeGrafter"/>
</dbReference>
<dbReference type="FunFam" id="2.30.29.30:FF:000007">
    <property type="entry name" value="Calcium-dependent secretion activator 2 isoform B"/>
    <property type="match status" value="1"/>
</dbReference>
<dbReference type="SMART" id="SM00233">
    <property type="entry name" value="PH"/>
    <property type="match status" value="1"/>
</dbReference>
<keyword evidence="4" id="KW-0479">Metal-binding</keyword>
<reference evidence="16" key="2">
    <citation type="submission" date="2025-08" db="UniProtKB">
        <authorList>
            <consortium name="Ensembl"/>
        </authorList>
    </citation>
    <scope>IDENTIFICATION</scope>
</reference>
<evidence type="ECO:0000256" key="1">
    <source>
        <dbReference type="ARBA" id="ARBA00004156"/>
    </source>
</evidence>
<evidence type="ECO:0000256" key="9">
    <source>
        <dbReference type="ARBA" id="ARBA00023136"/>
    </source>
</evidence>
<evidence type="ECO:0000313" key="17">
    <source>
        <dbReference type="Proteomes" id="UP000472265"/>
    </source>
</evidence>
<dbReference type="InterPro" id="IPR057457">
    <property type="entry name" value="CAPS_C2"/>
</dbReference>
<dbReference type="GO" id="GO:0046872">
    <property type="term" value="F:metal ion binding"/>
    <property type="evidence" value="ECO:0007669"/>
    <property type="project" value="UniProtKB-KW"/>
</dbReference>
<dbReference type="PANTHER" id="PTHR12166:SF6">
    <property type="entry name" value="CALCIUM-DEPENDENT SECRETION ACTIVATOR 1"/>
    <property type="match status" value="1"/>
</dbReference>
<feature type="domain" description="MHD1" evidence="15">
    <location>
        <begin position="909"/>
        <end position="1040"/>
    </location>
</feature>
<dbReference type="SMART" id="SM01145">
    <property type="entry name" value="DUF1041"/>
    <property type="match status" value="1"/>
</dbReference>
<proteinExistence type="predicted"/>
<dbReference type="GO" id="GO:0016079">
    <property type="term" value="P:synaptic vesicle exocytosis"/>
    <property type="evidence" value="ECO:0007669"/>
    <property type="project" value="InterPro"/>
</dbReference>
<keyword evidence="8" id="KW-0446">Lipid-binding</keyword>
<dbReference type="GO" id="GO:0030659">
    <property type="term" value="C:cytoplasmic vesicle membrane"/>
    <property type="evidence" value="ECO:0007669"/>
    <property type="project" value="UniProtKB-SubCell"/>
</dbReference>
<keyword evidence="3" id="KW-0268">Exocytosis</keyword>
<dbReference type="InterPro" id="IPR011993">
    <property type="entry name" value="PH-like_dom_sf"/>
</dbReference>
<feature type="region of interest" description="Disordered" evidence="12">
    <location>
        <begin position="1"/>
        <end position="76"/>
    </location>
</feature>
<evidence type="ECO:0000259" key="15">
    <source>
        <dbReference type="PROSITE" id="PS51258"/>
    </source>
</evidence>
<keyword evidence="6" id="KW-0653">Protein transport</keyword>
<dbReference type="SUPFAM" id="SSF50729">
    <property type="entry name" value="PH domain-like"/>
    <property type="match status" value="1"/>
</dbReference>
<evidence type="ECO:0000256" key="5">
    <source>
        <dbReference type="ARBA" id="ARBA00022837"/>
    </source>
</evidence>
<dbReference type="FunFam" id="1.10.357.50:FF:000002">
    <property type="entry name" value="calcium-dependent secretion activator 2 isoform X7"/>
    <property type="match status" value="1"/>
</dbReference>
<evidence type="ECO:0000256" key="11">
    <source>
        <dbReference type="ARBA" id="ARBA00034103"/>
    </source>
</evidence>
<feature type="compositionally biased region" description="Acidic residues" evidence="12">
    <location>
        <begin position="1"/>
        <end position="19"/>
    </location>
</feature>
<evidence type="ECO:0000256" key="2">
    <source>
        <dbReference type="ARBA" id="ARBA00022448"/>
    </source>
</evidence>
<keyword evidence="9" id="KW-0472">Membrane</keyword>
<evidence type="ECO:0000259" key="13">
    <source>
        <dbReference type="PROSITE" id="PS50003"/>
    </source>
</evidence>
<dbReference type="Ensembl" id="ENSSAUT00010050424.1">
    <property type="protein sequence ID" value="ENSSAUP00010047957.1"/>
    <property type="gene ID" value="ENSSAUG00010014963.1"/>
</dbReference>
<evidence type="ECO:0000313" key="16">
    <source>
        <dbReference type="Ensembl" id="ENSSAUP00010047957.1"/>
    </source>
</evidence>
<sequence length="1281" mass="146313">MLDPSSSEEESDGIVEEESKEAMAPQAGSRISPSRTSESSGGLAPSSSRSSARPTSPSPSAASEEKEDLEKLQRDEDERKKKLQLYVFVMRCVAYPFNAKQPTDMARRQQKITKQQLQQTKDRFQAFLNGDTQIVADEAFINAVQSYNEVFLKSDRVAKMVQSGGFSANDFREVFKRHIEKRVRSLPEIDGLSKETVLSSWMAKFDTIYRGDEDPRKAQQRMTASAASELILSKDQLYEMFQNILGIKKFEHQLLYQACQLDNLDEQAAQIRRELDGRLQMADQIARGGKFPKFVSKEMEAMYIEELKSSVNQLMANLESMPVSKGGEFKLQKLKRGHNTSIIDMGQEDENTLSKSDVVLSFTLEVVIMEVVGLKSLAPNRIVYCTMEVEGGEKLQTDQAEASKPTWGTQGDFTTTHPLPAVKVKLFTESTGVLALEDKELGRVVLHPTPNSPKQSELHKMTVTKACPDQDLKIKLAIRMDKPQNMKHCGYLWAFGKNVWKRWKKRFFVLVQVSQYTFAMCSYREKKSEPQELLQLDGYTVDYSDPQPGLDGGRAFFNAVKEGDTVMFASDDEQDRILWVQAMYRATGQSHKPVPPTQVQKLNSKGGASAQMDAPISQFYADRAQKHGMDEFISANPCSFDHASLFEMVQRLTLDHRLNDTFCCLGWFSPGQVFVLDEYCARNGVRGCHRHLCYLRDLLERAESGAIIDPTLLHYSFAFCASHVHGNSQRLFIYLFLLPSDSDERLHNLNSAGCQPDGLSTVKVDEKERFEDIKERLRVILENHIVNFRYCFPFGRPEGALKATLSLLERVLMKDIVTPVPPEEVKGVIRKCLEQAAHLNYERIKEYAKIEENVGRLVTPAKKLEETIRLAELVIEVLQQNQEHHAEAFAWWTDLMVEHAENFLALYAIDMDAALEIQSPESWDSFPLFQLLNDFLRTDYHLCNGKFHKHLQDLYAPLVVRYVDLMESSIAQSIHKGFDRESWEPVNNGSGTSEDLFWKLDALQTFIRDLHWPEEEFAKHLESRIQLMSSNMIENCVKRTRMAFESKLTKSSKSTDFRISPTLCTMFNVMVDAKDQSAKLCAMEMGQEKQFHSQIDELIEESVKDMIQLLVAKFVAILEGVLAKISRYDEGTLFSSFLSFTVKAASKYVDVPKPGMDVADGYVTFVRHSQDILRDKVNEEVYIERLFDQWYTATMNLLGTWLTERMDQQLHVYQLKILIRITKKKYRDFRLQGVLDSTLNSKMYDTVRNRLTLEEATASVREGGMQGISMKDSDEEDEEDD</sequence>
<evidence type="ECO:0000256" key="6">
    <source>
        <dbReference type="ARBA" id="ARBA00022927"/>
    </source>
</evidence>
<gene>
    <name evidence="16" type="primary">cadpsb</name>
</gene>
<keyword evidence="2" id="KW-0813">Transport</keyword>
<accession>A0A671XA51</accession>
<dbReference type="InterPro" id="IPR033227">
    <property type="entry name" value="CAPS"/>
</dbReference>
<dbReference type="GO" id="GO:0045921">
    <property type="term" value="P:positive regulation of exocytosis"/>
    <property type="evidence" value="ECO:0007669"/>
    <property type="project" value="TreeGrafter"/>
</dbReference>
<name>A0A671XA51_SPAAU</name>
<reference evidence="16" key="1">
    <citation type="submission" date="2021-04" db="EMBL/GenBank/DDBJ databases">
        <authorList>
            <consortium name="Wellcome Sanger Institute Data Sharing"/>
        </authorList>
    </citation>
    <scope>NUCLEOTIDE SEQUENCE [LARGE SCALE GENOMIC DNA]</scope>
</reference>
<dbReference type="GO" id="GO:1990504">
    <property type="term" value="P:dense core granule exocytosis"/>
    <property type="evidence" value="ECO:0007669"/>
    <property type="project" value="InterPro"/>
</dbReference>
<dbReference type="CDD" id="cd01234">
    <property type="entry name" value="PH_CADPS"/>
    <property type="match status" value="1"/>
</dbReference>
<evidence type="ECO:0000256" key="7">
    <source>
        <dbReference type="ARBA" id="ARBA00023018"/>
    </source>
</evidence>
<dbReference type="PANTHER" id="PTHR12166">
    <property type="entry name" value="CALCIUM-DEPENDENT SECRETION ACTIVATOR"/>
    <property type="match status" value="1"/>
</dbReference>
<dbReference type="Proteomes" id="UP000472265">
    <property type="component" value="Chromosome 6"/>
</dbReference>
<evidence type="ECO:0000256" key="4">
    <source>
        <dbReference type="ARBA" id="ARBA00022723"/>
    </source>
</evidence>
<dbReference type="PROSITE" id="PS51258">
    <property type="entry name" value="MHD1"/>
    <property type="match status" value="1"/>
</dbReference>
<dbReference type="GeneTree" id="ENSGT00590000083094"/>
<keyword evidence="7" id="KW-0770">Synapse</keyword>
<organism evidence="16 17">
    <name type="scientific">Sparus aurata</name>
    <name type="common">Gilthead sea bream</name>
    <dbReference type="NCBI Taxonomy" id="8175"/>
    <lineage>
        <taxon>Eukaryota</taxon>
        <taxon>Metazoa</taxon>
        <taxon>Chordata</taxon>
        <taxon>Craniata</taxon>
        <taxon>Vertebrata</taxon>
        <taxon>Euteleostomi</taxon>
        <taxon>Actinopterygii</taxon>
        <taxon>Neopterygii</taxon>
        <taxon>Teleostei</taxon>
        <taxon>Neoteleostei</taxon>
        <taxon>Acanthomorphata</taxon>
        <taxon>Eupercaria</taxon>
        <taxon>Spariformes</taxon>
        <taxon>Sparidae</taxon>
        <taxon>Sparus</taxon>
    </lineage>
</organism>
<keyword evidence="10" id="KW-0968">Cytoplasmic vesicle</keyword>
<dbReference type="PROSITE" id="PS50004">
    <property type="entry name" value="C2"/>
    <property type="match status" value="1"/>
</dbReference>
<evidence type="ECO:0000256" key="8">
    <source>
        <dbReference type="ARBA" id="ARBA00023121"/>
    </source>
</evidence>
<feature type="domain" description="C2" evidence="14">
    <location>
        <begin position="344"/>
        <end position="462"/>
    </location>
</feature>
<keyword evidence="5" id="KW-0106">Calcium</keyword>